<keyword evidence="3" id="KW-1185">Reference proteome</keyword>
<dbReference type="KEGG" id="hpel:HZS54_08630"/>
<dbReference type="OrthoDB" id="383793at2157"/>
<name>A0A7D5P620_9EURY</name>
<dbReference type="RefSeq" id="WP_179921917.1">
    <property type="nucleotide sequence ID" value="NZ_CP058909.1"/>
</dbReference>
<feature type="region of interest" description="Disordered" evidence="1">
    <location>
        <begin position="76"/>
        <end position="99"/>
    </location>
</feature>
<protein>
    <submittedName>
        <fullName evidence="2">Uncharacterized protein</fullName>
    </submittedName>
</protein>
<evidence type="ECO:0000313" key="2">
    <source>
        <dbReference type="EMBL" id="QLH81686.1"/>
    </source>
</evidence>
<evidence type="ECO:0000256" key="1">
    <source>
        <dbReference type="SAM" id="MobiDB-lite"/>
    </source>
</evidence>
<gene>
    <name evidence="2" type="ORF">HZS54_08630</name>
</gene>
<dbReference type="GeneID" id="56082649"/>
<sequence length="99" mass="10472">MTLPESDDSGTTLNVGVGITGPVDDPELVFVVTVGDTILRATAQDLKGIDSQGELDAAREFLQDDASETTKRVMTDGGLEDEEHPSALVEALDDPDVRS</sequence>
<dbReference type="EMBL" id="CP058909">
    <property type="protein sequence ID" value="QLH81686.1"/>
    <property type="molecule type" value="Genomic_DNA"/>
</dbReference>
<accession>A0A7D5P620</accession>
<dbReference type="Proteomes" id="UP000509346">
    <property type="component" value="Chromosome"/>
</dbReference>
<evidence type="ECO:0000313" key="3">
    <source>
        <dbReference type="Proteomes" id="UP000509346"/>
    </source>
</evidence>
<proteinExistence type="predicted"/>
<dbReference type="AlphaFoldDB" id="A0A7D5P620"/>
<organism evidence="2 3">
    <name type="scientific">Halosimplex pelagicum</name>
    <dbReference type="NCBI Taxonomy" id="869886"/>
    <lineage>
        <taxon>Archaea</taxon>
        <taxon>Methanobacteriati</taxon>
        <taxon>Methanobacteriota</taxon>
        <taxon>Stenosarchaea group</taxon>
        <taxon>Halobacteria</taxon>
        <taxon>Halobacteriales</taxon>
        <taxon>Haloarculaceae</taxon>
        <taxon>Halosimplex</taxon>
    </lineage>
</organism>
<reference evidence="2 3" key="1">
    <citation type="submission" date="2020-07" db="EMBL/GenBank/DDBJ databases">
        <title>Halosimplex litoreum sp. nov. and Halosimplex rubrum sp. nov., isolated from different salt environments.</title>
        <authorList>
            <person name="Cui H."/>
        </authorList>
    </citation>
    <scope>NUCLEOTIDE SEQUENCE [LARGE SCALE GENOMIC DNA]</scope>
    <source>
        <strain evidence="2 3">R2</strain>
    </source>
</reference>